<organism evidence="2 3">
    <name type="scientific">Actinomadura logoneensis</name>
    <dbReference type="NCBI Taxonomy" id="2293572"/>
    <lineage>
        <taxon>Bacteria</taxon>
        <taxon>Bacillati</taxon>
        <taxon>Actinomycetota</taxon>
        <taxon>Actinomycetes</taxon>
        <taxon>Streptosporangiales</taxon>
        <taxon>Thermomonosporaceae</taxon>
        <taxon>Actinomadura</taxon>
    </lineage>
</organism>
<dbReference type="Pfam" id="PF02423">
    <property type="entry name" value="OCD_Mu_crystall"/>
    <property type="match status" value="1"/>
</dbReference>
<dbReference type="GO" id="GO:0016491">
    <property type="term" value="F:oxidoreductase activity"/>
    <property type="evidence" value="ECO:0007669"/>
    <property type="project" value="UniProtKB-ARBA"/>
</dbReference>
<comment type="caution">
    <text evidence="2">The sequence shown here is derived from an EMBL/GenBank/DDBJ whole genome shotgun (WGS) entry which is preliminary data.</text>
</comment>
<dbReference type="Gene3D" id="3.40.50.720">
    <property type="entry name" value="NAD(P)-binding Rossmann-like Domain"/>
    <property type="match status" value="1"/>
</dbReference>
<proteinExistence type="inferred from homology"/>
<comment type="similarity">
    <text evidence="1">Belongs to the ornithine cyclodeaminase/mu-crystallin family.</text>
</comment>
<reference evidence="2 3" key="1">
    <citation type="submission" date="2018-08" db="EMBL/GenBank/DDBJ databases">
        <title>Actinomadura jelena sp. nov., a novel Actinomycete isolated from soil in Chad.</title>
        <authorList>
            <person name="Shi L."/>
        </authorList>
    </citation>
    <scope>NUCLEOTIDE SEQUENCE [LARGE SCALE GENOMIC DNA]</scope>
    <source>
        <strain evidence="2 3">NEAU-G17</strain>
    </source>
</reference>
<dbReference type="GO" id="GO:0005737">
    <property type="term" value="C:cytoplasm"/>
    <property type="evidence" value="ECO:0007669"/>
    <property type="project" value="TreeGrafter"/>
</dbReference>
<evidence type="ECO:0000256" key="1">
    <source>
        <dbReference type="ARBA" id="ARBA00008903"/>
    </source>
</evidence>
<evidence type="ECO:0000313" key="3">
    <source>
        <dbReference type="Proteomes" id="UP000261811"/>
    </source>
</evidence>
<dbReference type="EMBL" id="QURH01000906">
    <property type="protein sequence ID" value="RFU37883.1"/>
    <property type="molecule type" value="Genomic_DNA"/>
</dbReference>
<dbReference type="InterPro" id="IPR036291">
    <property type="entry name" value="NAD(P)-bd_dom_sf"/>
</dbReference>
<dbReference type="InterPro" id="IPR023401">
    <property type="entry name" value="ODC_N"/>
</dbReference>
<keyword evidence="3" id="KW-1185">Reference proteome</keyword>
<dbReference type="PANTHER" id="PTHR13812:SF19">
    <property type="entry name" value="KETIMINE REDUCTASE MU-CRYSTALLIN"/>
    <property type="match status" value="1"/>
</dbReference>
<dbReference type="GO" id="GO:0019752">
    <property type="term" value="P:carboxylic acid metabolic process"/>
    <property type="evidence" value="ECO:0007669"/>
    <property type="project" value="UniProtKB-ARBA"/>
</dbReference>
<sequence>DLLARPEAATLAVLGAGVQARSHLDAMAEVRPLRAARIWSRSPERARALAESVRDELPFPVTAAASVAEATDGADLVCTVTGSAEPLLDARHVAEGAHINAVGSSFPDKRELTADLVARCAVFVDGREAALIEAGDLVIPIAAGRLGPDVIRAEVGEVLLGRAPGRRSPAETTLFKSLGLAVEDAVTGLRVARRARELGVGREVSFP</sequence>
<name>A0A372JCZ4_9ACTN</name>
<dbReference type="RefSeq" id="WP_147341465.1">
    <property type="nucleotide sequence ID" value="NZ_QURH01000906.1"/>
</dbReference>
<evidence type="ECO:0000313" key="2">
    <source>
        <dbReference type="EMBL" id="RFU37883.1"/>
    </source>
</evidence>
<dbReference type="InterPro" id="IPR003462">
    <property type="entry name" value="ODC_Mu_crystall"/>
</dbReference>
<dbReference type="AlphaFoldDB" id="A0A372JCZ4"/>
<dbReference type="FunFam" id="3.40.50.720:FF:000311">
    <property type="entry name" value="Ornithine cyclodeaminase"/>
    <property type="match status" value="1"/>
</dbReference>
<gene>
    <name evidence="2" type="ORF">DZF91_30555</name>
</gene>
<accession>A0A372JCZ4</accession>
<dbReference type="Proteomes" id="UP000261811">
    <property type="component" value="Unassembled WGS sequence"/>
</dbReference>
<dbReference type="SUPFAM" id="SSF51735">
    <property type="entry name" value="NAD(P)-binding Rossmann-fold domains"/>
    <property type="match status" value="1"/>
</dbReference>
<dbReference type="PANTHER" id="PTHR13812">
    <property type="entry name" value="KETIMINE REDUCTASE MU-CRYSTALLIN"/>
    <property type="match status" value="1"/>
</dbReference>
<feature type="non-terminal residue" evidence="2">
    <location>
        <position position="1"/>
    </location>
</feature>
<dbReference type="Gene3D" id="3.30.1780.10">
    <property type="entry name" value="ornithine cyclodeaminase, domain 1"/>
    <property type="match status" value="1"/>
</dbReference>
<protein>
    <submittedName>
        <fullName evidence="2">Ornithine cyclodeaminase family protein</fullName>
    </submittedName>
</protein>